<dbReference type="Proteomes" id="UP000759131">
    <property type="component" value="Unassembled WGS sequence"/>
</dbReference>
<evidence type="ECO:0000256" key="1">
    <source>
        <dbReference type="ARBA" id="ARBA00004123"/>
    </source>
</evidence>
<dbReference type="Gene3D" id="3.40.1360.10">
    <property type="match status" value="1"/>
</dbReference>
<organism evidence="4">
    <name type="scientific">Medioppia subpectinata</name>
    <dbReference type="NCBI Taxonomy" id="1979941"/>
    <lineage>
        <taxon>Eukaryota</taxon>
        <taxon>Metazoa</taxon>
        <taxon>Ecdysozoa</taxon>
        <taxon>Arthropoda</taxon>
        <taxon>Chelicerata</taxon>
        <taxon>Arachnida</taxon>
        <taxon>Acari</taxon>
        <taxon>Acariformes</taxon>
        <taxon>Sarcoptiformes</taxon>
        <taxon>Oribatida</taxon>
        <taxon>Brachypylina</taxon>
        <taxon>Oppioidea</taxon>
        <taxon>Oppiidae</taxon>
        <taxon>Medioppia</taxon>
    </lineage>
</organism>
<keyword evidence="5" id="KW-1185">Reference proteome</keyword>
<dbReference type="InterPro" id="IPR002815">
    <property type="entry name" value="Spo11/TopoVI_A"/>
</dbReference>
<evidence type="ECO:0000259" key="3">
    <source>
        <dbReference type="Pfam" id="PF21180"/>
    </source>
</evidence>
<dbReference type="InterPro" id="IPR034136">
    <property type="entry name" value="TOPRIM_Topo6A/Spo11"/>
</dbReference>
<dbReference type="GO" id="GO:0003918">
    <property type="term" value="F:DNA topoisomerase type II (double strand cut, ATP-hydrolyzing) activity"/>
    <property type="evidence" value="ECO:0007669"/>
    <property type="project" value="InterPro"/>
</dbReference>
<dbReference type="SUPFAM" id="SSF56726">
    <property type="entry name" value="DNA topoisomerase IV, alpha subunit"/>
    <property type="match status" value="1"/>
</dbReference>
<dbReference type="GO" id="GO:0042138">
    <property type="term" value="P:meiotic DNA double-strand break formation"/>
    <property type="evidence" value="ECO:0007669"/>
    <property type="project" value="InterPro"/>
</dbReference>
<dbReference type="CDD" id="cd00223">
    <property type="entry name" value="TOPRIM_TopoIIB_SPO"/>
    <property type="match status" value="1"/>
</dbReference>
<dbReference type="GO" id="GO:0000228">
    <property type="term" value="C:nuclear chromosome"/>
    <property type="evidence" value="ECO:0007669"/>
    <property type="project" value="TreeGrafter"/>
</dbReference>
<proteinExistence type="predicted"/>
<evidence type="ECO:0000313" key="4">
    <source>
        <dbReference type="EMBL" id="CAD7621505.1"/>
    </source>
</evidence>
<evidence type="ECO:0000313" key="5">
    <source>
        <dbReference type="Proteomes" id="UP000759131"/>
    </source>
</evidence>
<sequence>YYNSDEDLATSDEPPAKRCREVPTFTQQYIQSIDDNNFKFSTNDDFYTAFETHDNNLKPSLKPTPKPKKSWEYKYDNPFIRKEPLFTCKESQSIDPMNYSYDAINETTRESQMTEQMPTFTQQYIQSIDDLDYKFSDIKYDYEYEEPVNESQTSDIENQAINVCDIDVNNCGSLQIVNRHKWTNTDYWIGTGITLKDMPQHKRSRWSGLVFGHLQFQNTNGVLTDCLTSPNGIAIPNDTERLSRMQSNAIFVLIVEKDATFQQLIDLKIHLKYPLIMVTGHGYPDMNTRAFIHILWNTFSIPIFGLVDGDAHGLEILCTFRHGSLALSYESPNLVVPAIKWLGILPTDIRDYRLSPNVQIPLKANDIKKIEDLKKRKYMLDNIEWTKQLNKDEF</sequence>
<feature type="non-terminal residue" evidence="4">
    <location>
        <position position="1"/>
    </location>
</feature>
<dbReference type="InterPro" id="IPR036078">
    <property type="entry name" value="Spo11/TopoVI_A_sf"/>
</dbReference>
<dbReference type="Pfam" id="PF21180">
    <property type="entry name" value="TOP6A-Spo11_Toprim"/>
    <property type="match status" value="1"/>
</dbReference>
<dbReference type="OrthoDB" id="5377392at2759"/>
<dbReference type="InterPro" id="IPR013048">
    <property type="entry name" value="Meiotic_Spo11"/>
</dbReference>
<dbReference type="PRINTS" id="PR01550">
    <property type="entry name" value="TOP6AFAMILY"/>
</dbReference>
<dbReference type="PRINTS" id="PR01551">
    <property type="entry name" value="SPO11HOMOLOG"/>
</dbReference>
<dbReference type="EMBL" id="CAJPIZ010000637">
    <property type="protein sequence ID" value="CAG2101935.1"/>
    <property type="molecule type" value="Genomic_DNA"/>
</dbReference>
<dbReference type="PANTHER" id="PTHR10848:SF0">
    <property type="entry name" value="MEIOTIC RECOMBINATION PROTEIN SPO11"/>
    <property type="match status" value="1"/>
</dbReference>
<accession>A0A7R9KGJ1</accession>
<reference evidence="4" key="1">
    <citation type="submission" date="2020-11" db="EMBL/GenBank/DDBJ databases">
        <authorList>
            <person name="Tran Van P."/>
        </authorList>
    </citation>
    <scope>NUCLEOTIDE SEQUENCE</scope>
</reference>
<dbReference type="PANTHER" id="PTHR10848">
    <property type="entry name" value="MEIOTIC RECOMBINATION PROTEIN SPO11"/>
    <property type="match status" value="1"/>
</dbReference>
<dbReference type="GO" id="GO:0000706">
    <property type="term" value="P:meiotic DNA double-strand break processing"/>
    <property type="evidence" value="ECO:0007669"/>
    <property type="project" value="TreeGrafter"/>
</dbReference>
<comment type="subcellular location">
    <subcellularLocation>
        <location evidence="1">Nucleus</location>
    </subcellularLocation>
</comment>
<gene>
    <name evidence="4" type="ORF">OSB1V03_LOCUS1976</name>
</gene>
<name>A0A7R9KGJ1_9ACAR</name>
<keyword evidence="2" id="KW-0539">Nucleus</keyword>
<dbReference type="AlphaFoldDB" id="A0A7R9KGJ1"/>
<protein>
    <recommendedName>
        <fullName evidence="3">Topoisomerase 6 subunit A/Spo11 TOPRIM domain-containing protein</fullName>
    </recommendedName>
</protein>
<evidence type="ECO:0000256" key="2">
    <source>
        <dbReference type="ARBA" id="ARBA00023242"/>
    </source>
</evidence>
<dbReference type="GO" id="GO:0003677">
    <property type="term" value="F:DNA binding"/>
    <property type="evidence" value="ECO:0007669"/>
    <property type="project" value="InterPro"/>
</dbReference>
<dbReference type="GO" id="GO:0007131">
    <property type="term" value="P:reciprocal meiotic recombination"/>
    <property type="evidence" value="ECO:0007669"/>
    <property type="project" value="TreeGrafter"/>
</dbReference>
<feature type="domain" description="Topoisomerase 6 subunit A/Spo11 TOPRIM" evidence="3">
    <location>
        <begin position="251"/>
        <end position="390"/>
    </location>
</feature>
<dbReference type="EMBL" id="OC855212">
    <property type="protein sequence ID" value="CAD7621505.1"/>
    <property type="molecule type" value="Genomic_DNA"/>
</dbReference>